<dbReference type="AlphaFoldDB" id="A0AAX0RWU9"/>
<name>A0AAX0RWU9_9BACI</name>
<dbReference type="Proteomes" id="UP000220106">
    <property type="component" value="Unassembled WGS sequence"/>
</dbReference>
<protein>
    <recommendedName>
        <fullName evidence="3">Biotin carboxyl carrier protein</fullName>
    </recommendedName>
</protein>
<dbReference type="SUPFAM" id="SSF51230">
    <property type="entry name" value="Single hybrid motif"/>
    <property type="match status" value="1"/>
</dbReference>
<organism evidence="1 2">
    <name type="scientific">Peribacillus butanolivorans</name>
    <dbReference type="NCBI Taxonomy" id="421767"/>
    <lineage>
        <taxon>Bacteria</taxon>
        <taxon>Bacillati</taxon>
        <taxon>Bacillota</taxon>
        <taxon>Bacilli</taxon>
        <taxon>Bacillales</taxon>
        <taxon>Bacillaceae</taxon>
        <taxon>Peribacillus</taxon>
    </lineage>
</organism>
<accession>A0AAX0RWU9</accession>
<gene>
    <name evidence="1" type="ORF">CN689_24245</name>
</gene>
<dbReference type="RefSeq" id="WP_098177707.1">
    <property type="nucleotide sequence ID" value="NZ_JAMWYI010000059.1"/>
</dbReference>
<evidence type="ECO:0000313" key="2">
    <source>
        <dbReference type="Proteomes" id="UP000220106"/>
    </source>
</evidence>
<dbReference type="Gene3D" id="2.40.50.100">
    <property type="match status" value="1"/>
</dbReference>
<sequence length="84" mass="9747">MKEFTEYIYSPCIGNVEKIFVDQNSYVYEWEKLMLIRTSDDETLEIKTGVSGRIVSVEVTENQLVTSDTILMKLKDHFLFTGSE</sequence>
<comment type="caution">
    <text evidence="1">The sequence shown here is derived from an EMBL/GenBank/DDBJ whole genome shotgun (WGS) entry which is preliminary data.</text>
</comment>
<evidence type="ECO:0008006" key="3">
    <source>
        <dbReference type="Google" id="ProtNLM"/>
    </source>
</evidence>
<evidence type="ECO:0000313" key="1">
    <source>
        <dbReference type="EMBL" id="PEJ27225.1"/>
    </source>
</evidence>
<reference evidence="1 2" key="1">
    <citation type="submission" date="2017-09" db="EMBL/GenBank/DDBJ databases">
        <title>Large-scale bioinformatics analysis of Bacillus genomes uncovers conserved roles of natural products in bacterial physiology.</title>
        <authorList>
            <consortium name="Agbiome Team Llc"/>
            <person name="Bleich R.M."/>
            <person name="Kirk G.J."/>
            <person name="Santa Maria K.C."/>
            <person name="Allen S.E."/>
            <person name="Farag S."/>
            <person name="Shank E.A."/>
            <person name="Bowers A."/>
        </authorList>
    </citation>
    <scope>NUCLEOTIDE SEQUENCE [LARGE SCALE GENOMIC DNA]</scope>
    <source>
        <strain evidence="1 2">AFS003229</strain>
    </source>
</reference>
<proteinExistence type="predicted"/>
<dbReference type="InterPro" id="IPR011053">
    <property type="entry name" value="Single_hybrid_motif"/>
</dbReference>
<dbReference type="EMBL" id="NUEQ01000103">
    <property type="protein sequence ID" value="PEJ27225.1"/>
    <property type="molecule type" value="Genomic_DNA"/>
</dbReference>